<dbReference type="PANTHER" id="PTHR46532">
    <property type="entry name" value="MALE FERTILITY FACTOR KL5"/>
    <property type="match status" value="1"/>
</dbReference>
<accession>A0A8C3AGP9</accession>
<dbReference type="GO" id="GO:0051959">
    <property type="term" value="F:dynein light intermediate chain binding"/>
    <property type="evidence" value="ECO:0007669"/>
    <property type="project" value="InterPro"/>
</dbReference>
<dbReference type="Pfam" id="PF08385">
    <property type="entry name" value="DHC_N1"/>
    <property type="match status" value="1"/>
</dbReference>
<name>A0A8C3AGP9_CYCLU</name>
<dbReference type="Proteomes" id="UP000694565">
    <property type="component" value="Unplaced"/>
</dbReference>
<dbReference type="GeneTree" id="ENSGT00940000158992"/>
<dbReference type="GO" id="GO:0045505">
    <property type="term" value="F:dynein intermediate chain binding"/>
    <property type="evidence" value="ECO:0007669"/>
    <property type="project" value="InterPro"/>
</dbReference>
<feature type="coiled-coil region" evidence="1">
    <location>
        <begin position="276"/>
        <end position="303"/>
    </location>
</feature>
<evidence type="ECO:0000313" key="4">
    <source>
        <dbReference type="Proteomes" id="UP000694565"/>
    </source>
</evidence>
<keyword evidence="1" id="KW-0175">Coiled coil</keyword>
<proteinExistence type="predicted"/>
<protein>
    <recommendedName>
        <fullName evidence="2">Dynein heavy chain tail domain-containing protein</fullName>
    </recommendedName>
</protein>
<dbReference type="GO" id="GO:0007018">
    <property type="term" value="P:microtubule-based movement"/>
    <property type="evidence" value="ECO:0007669"/>
    <property type="project" value="InterPro"/>
</dbReference>
<dbReference type="Ensembl" id="ENSCLMT00005043225.1">
    <property type="protein sequence ID" value="ENSCLMP00005041704.1"/>
    <property type="gene ID" value="ENSCLMG00005019523.1"/>
</dbReference>
<evidence type="ECO:0000259" key="2">
    <source>
        <dbReference type="Pfam" id="PF08385"/>
    </source>
</evidence>
<dbReference type="GO" id="GO:0005858">
    <property type="term" value="C:axonemal dynein complex"/>
    <property type="evidence" value="ECO:0007669"/>
    <property type="project" value="TreeGrafter"/>
</dbReference>
<evidence type="ECO:0000313" key="3">
    <source>
        <dbReference type="Ensembl" id="ENSCLMP00005041704.1"/>
    </source>
</evidence>
<reference evidence="3" key="2">
    <citation type="submission" date="2025-09" db="UniProtKB">
        <authorList>
            <consortium name="Ensembl"/>
        </authorList>
    </citation>
    <scope>IDENTIFICATION</scope>
</reference>
<reference evidence="3" key="1">
    <citation type="submission" date="2025-08" db="UniProtKB">
        <authorList>
            <consortium name="Ensembl"/>
        </authorList>
    </citation>
    <scope>IDENTIFICATION</scope>
</reference>
<feature type="domain" description="Dynein heavy chain tail" evidence="2">
    <location>
        <begin position="276"/>
        <end position="465"/>
    </location>
</feature>
<keyword evidence="4" id="KW-1185">Reference proteome</keyword>
<dbReference type="InterPro" id="IPR013594">
    <property type="entry name" value="Dynein_heavy_tail"/>
</dbReference>
<sequence>MAEIITVFTETSHGDKPRPLFASNAPAVFTSANTIAIVYNTCLPQAKYKQAREERKILLTPAHKYMFELLAHRLYLEPTAVEEFILDSSSLSPFDNFFSEGGNATISFVYQEAAIPGIECGRLYPRTTTGENILRLFLANMSQTCLKGICCFFTRNRVDIAVNLENIHEVRQSRMSNFTLICLDALDGLVKGTRNVFNFVLPALEAENWGVLDKSRHGQQLIQNFKDTIKHCLCSLDDIQMRNESIVHLNTVTDIDFSTLASLDDMKVAAADCDMVHRLEEILMQWYKQIEEVLKENDSIRKEVDSAGLLSELEHWEKMSLQFNSIINHIKGPECKAVVMVLHIRRSKMITKWRELDARLTDLTNEAKDNVKYLDILEKVFCYILFIRTLIINMNNVIDAIQMIYSVSQYYNTSKSITVLFLKVTNQMVTACRSYITNNGTCLIWEQDAKEIIKKFQVMMILIKTHIAISISTKRPCQLTLFCIYCRSHK</sequence>
<evidence type="ECO:0000256" key="1">
    <source>
        <dbReference type="SAM" id="Coils"/>
    </source>
</evidence>
<dbReference type="InterPro" id="IPR026983">
    <property type="entry name" value="DHC"/>
</dbReference>
<dbReference type="AlphaFoldDB" id="A0A8C3AGP9"/>
<dbReference type="PANTHER" id="PTHR46532:SF11">
    <property type="entry name" value="DYNEIN AXONEMAL HEAVY CHAIN 12"/>
    <property type="match status" value="1"/>
</dbReference>
<organism evidence="3 4">
    <name type="scientific">Cyclopterus lumpus</name>
    <name type="common">Lumpsucker</name>
    <dbReference type="NCBI Taxonomy" id="8103"/>
    <lineage>
        <taxon>Eukaryota</taxon>
        <taxon>Metazoa</taxon>
        <taxon>Chordata</taxon>
        <taxon>Craniata</taxon>
        <taxon>Vertebrata</taxon>
        <taxon>Euteleostomi</taxon>
        <taxon>Actinopterygii</taxon>
        <taxon>Neopterygii</taxon>
        <taxon>Teleostei</taxon>
        <taxon>Neoteleostei</taxon>
        <taxon>Acanthomorphata</taxon>
        <taxon>Eupercaria</taxon>
        <taxon>Perciformes</taxon>
        <taxon>Cottioidei</taxon>
        <taxon>Cottales</taxon>
        <taxon>Cyclopteridae</taxon>
        <taxon>Cyclopterus</taxon>
    </lineage>
</organism>